<evidence type="ECO:0000313" key="2">
    <source>
        <dbReference type="Proteomes" id="UP000237000"/>
    </source>
</evidence>
<dbReference type="InParanoid" id="A0A2P5FN55"/>
<accession>A0A2P5FN55</accession>
<dbReference type="GO" id="GO:0000398">
    <property type="term" value="P:mRNA splicing, via spliceosome"/>
    <property type="evidence" value="ECO:0007669"/>
    <property type="project" value="InterPro"/>
</dbReference>
<protein>
    <submittedName>
        <fullName evidence="1">CWC16 protein</fullName>
    </submittedName>
</protein>
<dbReference type="InterPro" id="IPR007590">
    <property type="entry name" value="Saf4/Yju2"/>
</dbReference>
<organism evidence="1 2">
    <name type="scientific">Trema orientale</name>
    <name type="common">Charcoal tree</name>
    <name type="synonym">Celtis orientalis</name>
    <dbReference type="NCBI Taxonomy" id="63057"/>
    <lineage>
        <taxon>Eukaryota</taxon>
        <taxon>Viridiplantae</taxon>
        <taxon>Streptophyta</taxon>
        <taxon>Embryophyta</taxon>
        <taxon>Tracheophyta</taxon>
        <taxon>Spermatophyta</taxon>
        <taxon>Magnoliopsida</taxon>
        <taxon>eudicotyledons</taxon>
        <taxon>Gunneridae</taxon>
        <taxon>Pentapetalae</taxon>
        <taxon>rosids</taxon>
        <taxon>fabids</taxon>
        <taxon>Rosales</taxon>
        <taxon>Cannabaceae</taxon>
        <taxon>Trema</taxon>
    </lineage>
</organism>
<evidence type="ECO:0000313" key="1">
    <source>
        <dbReference type="EMBL" id="PON99219.1"/>
    </source>
</evidence>
<dbReference type="PANTHER" id="PTHR12111:SF1">
    <property type="entry name" value="SPLICING FACTOR YJU2"/>
    <property type="match status" value="1"/>
</dbReference>
<sequence length="97" mass="10861">MAERLGQEKEKEKEKEKEREFRVMLPMSIGCKACGDNVYKGTKLNSRKEDVMGDGSTYLGIQKVRFYFNCNNCSAVLAIRTDPQTSGYVVDSGATPL</sequence>
<dbReference type="Proteomes" id="UP000237000">
    <property type="component" value="Unassembled WGS sequence"/>
</dbReference>
<name>A0A2P5FN55_TREOI</name>
<dbReference type="PANTHER" id="PTHR12111">
    <property type="entry name" value="SPLICING FACTOR YJU2"/>
    <property type="match status" value="1"/>
</dbReference>
<gene>
    <name evidence="1" type="ORF">TorRG33x02_050790</name>
</gene>
<dbReference type="STRING" id="63057.A0A2P5FN55"/>
<dbReference type="OrthoDB" id="674963at2759"/>
<comment type="caution">
    <text evidence="1">The sequence shown here is derived from an EMBL/GenBank/DDBJ whole genome shotgun (WGS) entry which is preliminary data.</text>
</comment>
<dbReference type="EMBL" id="JXTC01000020">
    <property type="protein sequence ID" value="PON99219.1"/>
    <property type="molecule type" value="Genomic_DNA"/>
</dbReference>
<proteinExistence type="predicted"/>
<dbReference type="AlphaFoldDB" id="A0A2P5FN55"/>
<reference evidence="2" key="1">
    <citation type="submission" date="2016-06" db="EMBL/GenBank/DDBJ databases">
        <title>Parallel loss of symbiosis genes in relatives of nitrogen-fixing non-legume Parasponia.</title>
        <authorList>
            <person name="Van Velzen R."/>
            <person name="Holmer R."/>
            <person name="Bu F."/>
            <person name="Rutten L."/>
            <person name="Van Zeijl A."/>
            <person name="Liu W."/>
            <person name="Santuari L."/>
            <person name="Cao Q."/>
            <person name="Sharma T."/>
            <person name="Shen D."/>
            <person name="Roswanjaya Y."/>
            <person name="Wardhani T."/>
            <person name="Kalhor M.S."/>
            <person name="Jansen J."/>
            <person name="Van den Hoogen J."/>
            <person name="Gungor B."/>
            <person name="Hartog M."/>
            <person name="Hontelez J."/>
            <person name="Verver J."/>
            <person name="Yang W.-C."/>
            <person name="Schijlen E."/>
            <person name="Repin R."/>
            <person name="Schilthuizen M."/>
            <person name="Schranz E."/>
            <person name="Heidstra R."/>
            <person name="Miyata K."/>
            <person name="Fedorova E."/>
            <person name="Kohlen W."/>
            <person name="Bisseling T."/>
            <person name="Smit S."/>
            <person name="Geurts R."/>
        </authorList>
    </citation>
    <scope>NUCLEOTIDE SEQUENCE [LARGE SCALE GENOMIC DNA]</scope>
    <source>
        <strain evidence="2">cv. RG33-2</strain>
    </source>
</reference>
<dbReference type="Pfam" id="PF04502">
    <property type="entry name" value="Saf4_Yju2"/>
    <property type="match status" value="1"/>
</dbReference>
<keyword evidence="2" id="KW-1185">Reference proteome</keyword>
<dbReference type="GO" id="GO:0071006">
    <property type="term" value="C:U2-type catalytic step 1 spliceosome"/>
    <property type="evidence" value="ECO:0007669"/>
    <property type="project" value="TreeGrafter"/>
</dbReference>